<dbReference type="Proteomes" id="UP000240325">
    <property type="component" value="Segment"/>
</dbReference>
<accession>A0A2H4UVS1</accession>
<sequence length="315" mass="37482">MNTTDKIIFHASDTYGNISKYAIEYENTDFPFLFCKVPEHGANMYFNLNVFLDKFELWYIMNNIDSQYMINDINTGKAYSKLEDHIFTFNKLFNIYNLVHDSDIDDDCNDDCDDDEDDENGDMRDSCSYKLLSSREKRNLYISDTAFCHIIVTYLDNGLYLLEEILNLMRNPQFSKYIKPKKMIEFEKYENILMSHKRKLINNINNTEKKIQKIKLESTITKMKNNVSQIEFDKKKEQQKQKLLSQSIEVEKIKHDKKQEQLKHNNNNANKTIKTNDNEVPSYREFLKGISKYVNIIDPKKEKNNDKNKKKNKKQ</sequence>
<proteinExistence type="predicted"/>
<organism evidence="1">
    <name type="scientific">Bodo saltans virus</name>
    <dbReference type="NCBI Taxonomy" id="2024608"/>
    <lineage>
        <taxon>Viruses</taxon>
        <taxon>Varidnaviria</taxon>
        <taxon>Bamfordvirae</taxon>
        <taxon>Nucleocytoviricota</taxon>
        <taxon>Megaviricetes</taxon>
        <taxon>Imitervirales</taxon>
        <taxon>Mimiviridae</taxon>
        <taxon>Klosneuvirinae</taxon>
        <taxon>Theiavirus</taxon>
        <taxon>Theiavirus salishense</taxon>
    </lineage>
</organism>
<reference evidence="1" key="1">
    <citation type="journal article" date="2017" name="Elife">
        <title>The kinetoplastid-infecting Bodo saltans virus (BsV), a window into the most abundant giant viruses in the sea.</title>
        <authorList>
            <person name="Deeg C.M."/>
            <person name="Chow C.-E.T."/>
            <person name="Suttle C.A."/>
        </authorList>
    </citation>
    <scope>NUCLEOTIDE SEQUENCE</scope>
    <source>
        <strain evidence="1">NG1</strain>
    </source>
</reference>
<keyword evidence="2" id="KW-1185">Reference proteome</keyword>
<dbReference type="EMBL" id="MF782455">
    <property type="protein sequence ID" value="ATZ81011.1"/>
    <property type="molecule type" value="Genomic_DNA"/>
</dbReference>
<gene>
    <name evidence="1" type="ORF">BMW23_0966</name>
</gene>
<protein>
    <submittedName>
        <fullName evidence="1">Uncharacterized protein</fullName>
    </submittedName>
</protein>
<name>A0A2H4UVS1_9VIRU</name>
<evidence type="ECO:0000313" key="2">
    <source>
        <dbReference type="Proteomes" id="UP000240325"/>
    </source>
</evidence>
<evidence type="ECO:0000313" key="1">
    <source>
        <dbReference type="EMBL" id="ATZ81011.1"/>
    </source>
</evidence>